<comment type="caution">
    <text evidence="3">The sequence shown here is derived from an EMBL/GenBank/DDBJ whole genome shotgun (WGS) entry which is preliminary data.</text>
</comment>
<reference evidence="3" key="1">
    <citation type="submission" date="2021-02" db="EMBL/GenBank/DDBJ databases">
        <authorList>
            <person name="Nowell W R."/>
        </authorList>
    </citation>
    <scope>NUCLEOTIDE SEQUENCE</scope>
</reference>
<evidence type="ECO:0000313" key="5">
    <source>
        <dbReference type="EMBL" id="CAF2134369.1"/>
    </source>
</evidence>
<dbReference type="EMBL" id="CAJNOV010011349">
    <property type="protein sequence ID" value="CAF1445060.1"/>
    <property type="molecule type" value="Genomic_DNA"/>
</dbReference>
<proteinExistence type="predicted"/>
<dbReference type="EMBL" id="CAJOBH010047631">
    <property type="protein sequence ID" value="CAF4362836.1"/>
    <property type="molecule type" value="Genomic_DNA"/>
</dbReference>
<evidence type="ECO:0000256" key="1">
    <source>
        <dbReference type="SAM" id="Phobius"/>
    </source>
</evidence>
<dbReference type="Pfam" id="PF13908">
    <property type="entry name" value="Shisa_N"/>
    <property type="match status" value="1"/>
</dbReference>
<keyword evidence="1" id="KW-0472">Membrane</keyword>
<accession>A0A815P795</accession>
<name>A0A815P795_9BILA</name>
<feature type="transmembrane region" description="Helical" evidence="1">
    <location>
        <begin position="72"/>
        <end position="100"/>
    </location>
</feature>
<dbReference type="AlphaFoldDB" id="A0A815P795"/>
<dbReference type="Proteomes" id="UP000663842">
    <property type="component" value="Unassembled WGS sequence"/>
</dbReference>
<sequence>MTTTSCSGFLDRYEIWNNGFDCSLPRVCCGTETDRYCCIPSKLSLLSSQTSYQSSDDFVLRTSDSFLSEKWFLFQICTIGIFLAIVLLIFIMIYQCLISIRRNRHRQKQRMSIVQLPQPITSPLLIPHNRCMSNRISTISSTPSDAKSRCTEASTVFSTPLNLYPTTNSRNSTLSSYYMFPNEFEQLCK</sequence>
<evidence type="ECO:0000313" key="10">
    <source>
        <dbReference type="Proteomes" id="UP000663866"/>
    </source>
</evidence>
<evidence type="ECO:0000313" key="7">
    <source>
        <dbReference type="EMBL" id="CAF3914487.1"/>
    </source>
</evidence>
<evidence type="ECO:0000313" key="3">
    <source>
        <dbReference type="EMBL" id="CAF1445060.1"/>
    </source>
</evidence>
<dbReference type="EMBL" id="CAJNRG010011679">
    <property type="protein sequence ID" value="CAF2134369.1"/>
    <property type="molecule type" value="Genomic_DNA"/>
</dbReference>
<dbReference type="Proteomes" id="UP000681967">
    <property type="component" value="Unassembled WGS sequence"/>
</dbReference>
<feature type="domain" description="Shisa N-terminal" evidence="2">
    <location>
        <begin position="5"/>
        <end position="49"/>
    </location>
</feature>
<dbReference type="Proteomes" id="UP000663866">
    <property type="component" value="Unassembled WGS sequence"/>
</dbReference>
<gene>
    <name evidence="8" type="ORF">BYL167_LOCUS29974</name>
    <name evidence="3" type="ORF">CJN711_LOCUS24260</name>
    <name evidence="7" type="ORF">OVN521_LOCUS10227</name>
    <name evidence="6" type="ORF">UXM345_LOCUS574</name>
    <name evidence="4" type="ORF">WKI299_LOCUS4047</name>
    <name evidence="5" type="ORF">XDN619_LOCUS25352</name>
</gene>
<dbReference type="EMBL" id="CAJOBG010001292">
    <property type="protein sequence ID" value="CAF3914487.1"/>
    <property type="molecule type" value="Genomic_DNA"/>
</dbReference>
<evidence type="ECO:0000313" key="9">
    <source>
        <dbReference type="Proteomes" id="UP000663855"/>
    </source>
</evidence>
<dbReference type="Proteomes" id="UP000663855">
    <property type="component" value="Unassembled WGS sequence"/>
</dbReference>
<evidence type="ECO:0000259" key="2">
    <source>
        <dbReference type="Pfam" id="PF13908"/>
    </source>
</evidence>
<dbReference type="EMBL" id="CAJNRF010000894">
    <property type="protein sequence ID" value="CAF1986421.1"/>
    <property type="molecule type" value="Genomic_DNA"/>
</dbReference>
<organism evidence="3 9">
    <name type="scientific">Rotaria magnacalcarata</name>
    <dbReference type="NCBI Taxonomy" id="392030"/>
    <lineage>
        <taxon>Eukaryota</taxon>
        <taxon>Metazoa</taxon>
        <taxon>Spiralia</taxon>
        <taxon>Gnathifera</taxon>
        <taxon>Rotifera</taxon>
        <taxon>Eurotatoria</taxon>
        <taxon>Bdelloidea</taxon>
        <taxon>Philodinida</taxon>
        <taxon>Philodinidae</taxon>
        <taxon>Rotaria</taxon>
    </lineage>
</organism>
<evidence type="ECO:0000313" key="8">
    <source>
        <dbReference type="EMBL" id="CAF4362836.1"/>
    </source>
</evidence>
<keyword evidence="10" id="KW-1185">Reference proteome</keyword>
<evidence type="ECO:0000313" key="4">
    <source>
        <dbReference type="EMBL" id="CAF1986421.1"/>
    </source>
</evidence>
<protein>
    <recommendedName>
        <fullName evidence="2">Shisa N-terminal domain-containing protein</fullName>
    </recommendedName>
</protein>
<dbReference type="Proteomes" id="UP000663856">
    <property type="component" value="Unassembled WGS sequence"/>
</dbReference>
<dbReference type="EMBL" id="CAJOBF010000025">
    <property type="protein sequence ID" value="CAF3726963.1"/>
    <property type="molecule type" value="Genomic_DNA"/>
</dbReference>
<keyword evidence="1" id="KW-0812">Transmembrane</keyword>
<keyword evidence="1" id="KW-1133">Transmembrane helix</keyword>
<dbReference type="InterPro" id="IPR053891">
    <property type="entry name" value="Shisa_N"/>
</dbReference>
<evidence type="ECO:0000313" key="6">
    <source>
        <dbReference type="EMBL" id="CAF3726963.1"/>
    </source>
</evidence>
<dbReference type="Proteomes" id="UP000663887">
    <property type="component" value="Unassembled WGS sequence"/>
</dbReference>